<feature type="region of interest" description="Disordered" evidence="1">
    <location>
        <begin position="1"/>
        <end position="32"/>
    </location>
</feature>
<dbReference type="AlphaFoldDB" id="A0AAV4M9Z9"/>
<evidence type="ECO:0000313" key="3">
    <source>
        <dbReference type="Proteomes" id="UP001054945"/>
    </source>
</evidence>
<keyword evidence="3" id="KW-1185">Reference proteome</keyword>
<dbReference type="Proteomes" id="UP001054945">
    <property type="component" value="Unassembled WGS sequence"/>
</dbReference>
<accession>A0AAV4M9Z9</accession>
<name>A0AAV4M9Z9_CAEEX</name>
<evidence type="ECO:0000256" key="1">
    <source>
        <dbReference type="SAM" id="MobiDB-lite"/>
    </source>
</evidence>
<protein>
    <submittedName>
        <fullName evidence="2">Uncharacterized protein</fullName>
    </submittedName>
</protein>
<organism evidence="2 3">
    <name type="scientific">Caerostris extrusa</name>
    <name type="common">Bark spider</name>
    <name type="synonym">Caerostris bankana</name>
    <dbReference type="NCBI Taxonomy" id="172846"/>
    <lineage>
        <taxon>Eukaryota</taxon>
        <taxon>Metazoa</taxon>
        <taxon>Ecdysozoa</taxon>
        <taxon>Arthropoda</taxon>
        <taxon>Chelicerata</taxon>
        <taxon>Arachnida</taxon>
        <taxon>Araneae</taxon>
        <taxon>Araneomorphae</taxon>
        <taxon>Entelegynae</taxon>
        <taxon>Araneoidea</taxon>
        <taxon>Araneidae</taxon>
        <taxon>Caerostris</taxon>
    </lineage>
</organism>
<evidence type="ECO:0000313" key="2">
    <source>
        <dbReference type="EMBL" id="GIX69055.1"/>
    </source>
</evidence>
<comment type="caution">
    <text evidence="2">The sequence shown here is derived from an EMBL/GenBank/DDBJ whole genome shotgun (WGS) entry which is preliminary data.</text>
</comment>
<dbReference type="EMBL" id="BPLR01019543">
    <property type="protein sequence ID" value="GIX69055.1"/>
    <property type="molecule type" value="Genomic_DNA"/>
</dbReference>
<reference evidence="2 3" key="1">
    <citation type="submission" date="2021-06" db="EMBL/GenBank/DDBJ databases">
        <title>Caerostris extrusa draft genome.</title>
        <authorList>
            <person name="Kono N."/>
            <person name="Arakawa K."/>
        </authorList>
    </citation>
    <scope>NUCLEOTIDE SEQUENCE [LARGE SCALE GENOMIC DNA]</scope>
</reference>
<sequence>MNFEGAQIEFRPLQTSAGGNGRADSTFPDHSSGCQQASSITLLSGMGFQFHFGGSSFSSATKGGSVGI</sequence>
<gene>
    <name evidence="2" type="ORF">CEXT_810851</name>
</gene>
<proteinExistence type="predicted"/>